<dbReference type="FunFam" id="3.20.20.70:FF:000059">
    <property type="entry name" value="N-ethylmaleimide reductase, FMN-linked"/>
    <property type="match status" value="1"/>
</dbReference>
<organism evidence="5 6">
    <name type="scientific">Pseudomassariella vexata</name>
    <dbReference type="NCBI Taxonomy" id="1141098"/>
    <lineage>
        <taxon>Eukaryota</taxon>
        <taxon>Fungi</taxon>
        <taxon>Dikarya</taxon>
        <taxon>Ascomycota</taxon>
        <taxon>Pezizomycotina</taxon>
        <taxon>Sordariomycetes</taxon>
        <taxon>Xylariomycetidae</taxon>
        <taxon>Amphisphaeriales</taxon>
        <taxon>Pseudomassariaceae</taxon>
        <taxon>Pseudomassariella</taxon>
    </lineage>
</organism>
<feature type="domain" description="NADH:flavin oxidoreductase/NADH oxidase N-terminal" evidence="4">
    <location>
        <begin position="15"/>
        <end position="369"/>
    </location>
</feature>
<dbReference type="Pfam" id="PF00724">
    <property type="entry name" value="Oxidored_FMN"/>
    <property type="match status" value="1"/>
</dbReference>
<dbReference type="AlphaFoldDB" id="A0A1Y2DKM2"/>
<dbReference type="InParanoid" id="A0A1Y2DKM2"/>
<evidence type="ECO:0000256" key="2">
    <source>
        <dbReference type="ARBA" id="ARBA00005979"/>
    </source>
</evidence>
<dbReference type="PANTHER" id="PTHR22893">
    <property type="entry name" value="NADH OXIDOREDUCTASE-RELATED"/>
    <property type="match status" value="1"/>
</dbReference>
<dbReference type="Proteomes" id="UP000193689">
    <property type="component" value="Unassembled WGS sequence"/>
</dbReference>
<name>A0A1Y2DKM2_9PEZI</name>
<dbReference type="SUPFAM" id="SSF51395">
    <property type="entry name" value="FMN-linked oxidoreductases"/>
    <property type="match status" value="1"/>
</dbReference>
<comment type="caution">
    <text evidence="5">The sequence shown here is derived from an EMBL/GenBank/DDBJ whole genome shotgun (WGS) entry which is preliminary data.</text>
</comment>
<dbReference type="GO" id="GO:0005829">
    <property type="term" value="C:cytosol"/>
    <property type="evidence" value="ECO:0007669"/>
    <property type="project" value="UniProtKB-ARBA"/>
</dbReference>
<dbReference type="GO" id="GO:0003959">
    <property type="term" value="F:NADPH dehydrogenase activity"/>
    <property type="evidence" value="ECO:0007669"/>
    <property type="project" value="TreeGrafter"/>
</dbReference>
<keyword evidence="6" id="KW-1185">Reference proteome</keyword>
<dbReference type="GO" id="GO:0016628">
    <property type="term" value="F:oxidoreductase activity, acting on the CH-CH group of donors, NAD or NADP as acceptor"/>
    <property type="evidence" value="ECO:0007669"/>
    <property type="project" value="UniProtKB-ARBA"/>
</dbReference>
<keyword evidence="3" id="KW-0560">Oxidoreductase</keyword>
<dbReference type="STRING" id="1141098.A0A1Y2DKM2"/>
<evidence type="ECO:0000256" key="3">
    <source>
        <dbReference type="ARBA" id="ARBA00023002"/>
    </source>
</evidence>
<dbReference type="InterPro" id="IPR013785">
    <property type="entry name" value="Aldolase_TIM"/>
</dbReference>
<evidence type="ECO:0000259" key="4">
    <source>
        <dbReference type="Pfam" id="PF00724"/>
    </source>
</evidence>
<dbReference type="InterPro" id="IPR045247">
    <property type="entry name" value="Oye-like"/>
</dbReference>
<dbReference type="EMBL" id="MCFJ01000013">
    <property type="protein sequence ID" value="ORY59676.1"/>
    <property type="molecule type" value="Genomic_DNA"/>
</dbReference>
<sequence length="398" mass="43646">MGSQAESLTPLKGTKLFSSFKLGKYDLCHRIAQAPCTRMRGVKESDGIYVPGDLMVKYYSQRASKGGLQITEATDISHYASGYPGVPGIFSASQIAGWQRVTDSVHKKGGIIFLQIWHTGRASPSSCRDGMAPPSASNVPMDGKWLDGTQCSEHPPVPMTAEEIHATTKDFVEAAKRAVEAGFDGVEIHGANGYLLEQFLHDNINNRTDEFGGSVENRCRFLLNVVKAVCDAIGSDRVGIRLSPWNYFQTTKDSNRLGHWSYLCSELASLPTSQKPAYVHMVEPRVDEELEEDVKIASLTAEQNTIPSLKPFREILQPAGIAFISAGGFGRADTLPKVESGLADIIGFGRWFIANPDLPFRLEEGLPLNDYDRTTFYGAVTPEKGYVDYPVAEAMRDA</sequence>
<reference evidence="5 6" key="1">
    <citation type="submission" date="2016-07" db="EMBL/GenBank/DDBJ databases">
        <title>Pervasive Adenine N6-methylation of Active Genes in Fungi.</title>
        <authorList>
            <consortium name="DOE Joint Genome Institute"/>
            <person name="Mondo S.J."/>
            <person name="Dannebaum R.O."/>
            <person name="Kuo R.C."/>
            <person name="Labutti K."/>
            <person name="Haridas S."/>
            <person name="Kuo A."/>
            <person name="Salamov A."/>
            <person name="Ahrendt S.R."/>
            <person name="Lipzen A."/>
            <person name="Sullivan W."/>
            <person name="Andreopoulos W.B."/>
            <person name="Clum A."/>
            <person name="Lindquist E."/>
            <person name="Daum C."/>
            <person name="Ramamoorthy G.K."/>
            <person name="Gryganskyi A."/>
            <person name="Culley D."/>
            <person name="Magnuson J.K."/>
            <person name="James T.Y."/>
            <person name="O'Malley M.A."/>
            <person name="Stajich J.E."/>
            <person name="Spatafora J.W."/>
            <person name="Visel A."/>
            <person name="Grigoriev I.V."/>
        </authorList>
    </citation>
    <scope>NUCLEOTIDE SEQUENCE [LARGE SCALE GENOMIC DNA]</scope>
    <source>
        <strain evidence="5 6">CBS 129021</strain>
    </source>
</reference>
<gene>
    <name evidence="5" type="ORF">BCR38DRAFT_445199</name>
</gene>
<dbReference type="RefSeq" id="XP_040712250.1">
    <property type="nucleotide sequence ID" value="XM_040860993.1"/>
</dbReference>
<proteinExistence type="inferred from homology"/>
<comment type="similarity">
    <text evidence="2">Belongs to the NADH:flavin oxidoreductase/NADH oxidase family.</text>
</comment>
<evidence type="ECO:0000313" key="5">
    <source>
        <dbReference type="EMBL" id="ORY59676.1"/>
    </source>
</evidence>
<dbReference type="CDD" id="cd02933">
    <property type="entry name" value="OYE_like_FMN"/>
    <property type="match status" value="1"/>
</dbReference>
<evidence type="ECO:0000313" key="6">
    <source>
        <dbReference type="Proteomes" id="UP000193689"/>
    </source>
</evidence>
<dbReference type="PANTHER" id="PTHR22893:SF129">
    <property type="entry name" value="FLAVIN OXIDOREDUCTASE HXNT"/>
    <property type="match status" value="1"/>
</dbReference>
<comment type="cofactor">
    <cofactor evidence="1">
        <name>FMN</name>
        <dbReference type="ChEBI" id="CHEBI:58210"/>
    </cofactor>
</comment>
<protein>
    <submittedName>
        <fullName evidence="5">12-oxophytodienoate reductase 1</fullName>
    </submittedName>
</protein>
<dbReference type="GO" id="GO:0010181">
    <property type="term" value="F:FMN binding"/>
    <property type="evidence" value="ECO:0007669"/>
    <property type="project" value="InterPro"/>
</dbReference>
<dbReference type="GeneID" id="63777205"/>
<dbReference type="InterPro" id="IPR001155">
    <property type="entry name" value="OxRdtase_FMN_N"/>
</dbReference>
<dbReference type="Gene3D" id="3.20.20.70">
    <property type="entry name" value="Aldolase class I"/>
    <property type="match status" value="1"/>
</dbReference>
<dbReference type="OrthoDB" id="276546at2759"/>
<accession>A0A1Y2DKM2</accession>
<evidence type="ECO:0000256" key="1">
    <source>
        <dbReference type="ARBA" id="ARBA00001917"/>
    </source>
</evidence>